<comment type="similarity">
    <text evidence="1">Belongs to the UbiJ family.</text>
</comment>
<keyword evidence="4" id="KW-0830">Ubiquinone</keyword>
<evidence type="ECO:0000313" key="5">
    <source>
        <dbReference type="Proteomes" id="UP000242469"/>
    </source>
</evidence>
<keyword evidence="1" id="KW-0831">Ubiquinone biosynthesis</keyword>
<dbReference type="STRING" id="1122198.SAMN02745729_11283"/>
<dbReference type="Proteomes" id="UP000242469">
    <property type="component" value="Unassembled WGS sequence"/>
</dbReference>
<dbReference type="RefSeq" id="WP_091827223.1">
    <property type="nucleotide sequence ID" value="NZ_FNRJ01000012.1"/>
</dbReference>
<keyword evidence="1" id="KW-0963">Cytoplasm</keyword>
<dbReference type="InterPro" id="IPR038989">
    <property type="entry name" value="UbiJ"/>
</dbReference>
<sequence length="208" mass="22619">MVTGMIGATLLTLAEESLNRILAQDPVTLQRLATLSGREIAVHCTAPEFQLYLLPHAQGIDLLGQSATAADVTLHGSALNLMRLPSAGNAVLFGQGVRIEGDSGLAHTLQQILADSQIDWEAWLGNLIGDTAAHPLAQLMRNTGQQLQRTGSSFMHSLEEYLHEEARLLPTRVEIEIAQDEIDALRAATDRLDARISRLERLRASAKD</sequence>
<dbReference type="GO" id="GO:0006744">
    <property type="term" value="P:ubiquinone biosynthetic process"/>
    <property type="evidence" value="ECO:0007669"/>
    <property type="project" value="UniProtKB-UniRule"/>
</dbReference>
<dbReference type="Pfam" id="PF02036">
    <property type="entry name" value="SCP2"/>
    <property type="match status" value="1"/>
</dbReference>
<protein>
    <recommendedName>
        <fullName evidence="1">Ubiquinone biosynthesis accessory factor UbiJ</fullName>
    </recommendedName>
</protein>
<dbReference type="InterPro" id="IPR003033">
    <property type="entry name" value="SCP2_sterol-bd_dom"/>
</dbReference>
<evidence type="ECO:0000256" key="2">
    <source>
        <dbReference type="SAM" id="Coils"/>
    </source>
</evidence>
<comment type="pathway">
    <text evidence="1">Cofactor biosynthesis; ubiquinone biosynthesis.</text>
</comment>
<feature type="coiled-coil region" evidence="2">
    <location>
        <begin position="175"/>
        <end position="202"/>
    </location>
</feature>
<dbReference type="HAMAP" id="MF_02215">
    <property type="entry name" value="UbiJ"/>
    <property type="match status" value="1"/>
</dbReference>
<keyword evidence="5" id="KW-1185">Reference proteome</keyword>
<comment type="subcellular location">
    <subcellularLocation>
        <location evidence="1">Cytoplasm</location>
    </subcellularLocation>
</comment>
<reference evidence="5" key="1">
    <citation type="submission" date="2016-10" db="EMBL/GenBank/DDBJ databases">
        <authorList>
            <person name="Varghese N."/>
            <person name="Submissions S."/>
        </authorList>
    </citation>
    <scope>NUCLEOTIDE SEQUENCE [LARGE SCALE GENOMIC DNA]</scope>
    <source>
        <strain evidence="5">DSM 11526</strain>
    </source>
</reference>
<dbReference type="PANTHER" id="PTHR38693">
    <property type="entry name" value="UBIQUINONE BIOSYNTHESIS PROTEIN UBIJ"/>
    <property type="match status" value="1"/>
</dbReference>
<dbReference type="OrthoDB" id="9796077at2"/>
<proteinExistence type="inferred from homology"/>
<evidence type="ECO:0000259" key="3">
    <source>
        <dbReference type="Pfam" id="PF02036"/>
    </source>
</evidence>
<dbReference type="PANTHER" id="PTHR38693:SF1">
    <property type="entry name" value="UBIQUINONE BIOSYNTHESIS ACCESSORY FACTOR UBIJ"/>
    <property type="match status" value="1"/>
</dbReference>
<name>A0A1H4FRK8_9GAMM</name>
<keyword evidence="2" id="KW-0175">Coiled coil</keyword>
<dbReference type="EMBL" id="FNRJ01000012">
    <property type="protein sequence ID" value="SEA99945.1"/>
    <property type="molecule type" value="Genomic_DNA"/>
</dbReference>
<organism evidence="4 5">
    <name type="scientific">Marinobacterium iners DSM 11526</name>
    <dbReference type="NCBI Taxonomy" id="1122198"/>
    <lineage>
        <taxon>Bacteria</taxon>
        <taxon>Pseudomonadati</taxon>
        <taxon>Pseudomonadota</taxon>
        <taxon>Gammaproteobacteria</taxon>
        <taxon>Oceanospirillales</taxon>
        <taxon>Oceanospirillaceae</taxon>
        <taxon>Marinobacterium</taxon>
    </lineage>
</organism>
<evidence type="ECO:0000256" key="1">
    <source>
        <dbReference type="HAMAP-Rule" id="MF_02215"/>
    </source>
</evidence>
<dbReference type="GO" id="GO:0005737">
    <property type="term" value="C:cytoplasm"/>
    <property type="evidence" value="ECO:0007669"/>
    <property type="project" value="UniProtKB-SubCell"/>
</dbReference>
<feature type="domain" description="SCP2" evidence="3">
    <location>
        <begin position="18"/>
        <end position="113"/>
    </location>
</feature>
<accession>A0A1H4FRK8</accession>
<comment type="function">
    <text evidence="1">Required for ubiquinone (coenzyme Q) biosynthesis. Binds hydrophobic ubiquinone biosynthetic intermediates via its SCP2 domain and is essential for the stability of the Ubi complex. May constitute a docking platform where Ubi enzymes assemble and access their SCP2-bound polyprenyl substrates.</text>
</comment>
<evidence type="ECO:0000313" key="4">
    <source>
        <dbReference type="EMBL" id="SEA99945.1"/>
    </source>
</evidence>
<dbReference type="AlphaFoldDB" id="A0A1H4FRK8"/>
<gene>
    <name evidence="1" type="primary">ubiJ</name>
    <name evidence="4" type="ORF">SAMN02745729_11283</name>
</gene>
<dbReference type="UniPathway" id="UPA00232"/>